<accession>A0A699W3G8</accession>
<evidence type="ECO:0000256" key="1">
    <source>
        <dbReference type="SAM" id="Phobius"/>
    </source>
</evidence>
<protein>
    <submittedName>
        <fullName evidence="2">Uncharacterized protein</fullName>
    </submittedName>
</protein>
<organism evidence="2">
    <name type="scientific">Tanacetum cinerariifolium</name>
    <name type="common">Dalmatian daisy</name>
    <name type="synonym">Chrysanthemum cinerariifolium</name>
    <dbReference type="NCBI Taxonomy" id="118510"/>
    <lineage>
        <taxon>Eukaryota</taxon>
        <taxon>Viridiplantae</taxon>
        <taxon>Streptophyta</taxon>
        <taxon>Embryophyta</taxon>
        <taxon>Tracheophyta</taxon>
        <taxon>Spermatophyta</taxon>
        <taxon>Magnoliopsida</taxon>
        <taxon>eudicotyledons</taxon>
        <taxon>Gunneridae</taxon>
        <taxon>Pentapetalae</taxon>
        <taxon>asterids</taxon>
        <taxon>campanulids</taxon>
        <taxon>Asterales</taxon>
        <taxon>Asteraceae</taxon>
        <taxon>Asteroideae</taxon>
        <taxon>Anthemideae</taxon>
        <taxon>Anthemidinae</taxon>
        <taxon>Tanacetum</taxon>
    </lineage>
</organism>
<dbReference type="AlphaFoldDB" id="A0A699W3G8"/>
<dbReference type="EMBL" id="BKCJ011549159">
    <property type="protein sequence ID" value="GFD41273.1"/>
    <property type="molecule type" value="Genomic_DNA"/>
</dbReference>
<name>A0A699W3G8_TANCI</name>
<comment type="caution">
    <text evidence="2">The sequence shown here is derived from an EMBL/GenBank/DDBJ whole genome shotgun (WGS) entry which is preliminary data.</text>
</comment>
<keyword evidence="1" id="KW-0472">Membrane</keyword>
<reference evidence="2" key="1">
    <citation type="journal article" date="2019" name="Sci. Rep.">
        <title>Draft genome of Tanacetum cinerariifolium, the natural source of mosquito coil.</title>
        <authorList>
            <person name="Yamashiro T."/>
            <person name="Shiraishi A."/>
            <person name="Satake H."/>
            <person name="Nakayama K."/>
        </authorList>
    </citation>
    <scope>NUCLEOTIDE SEQUENCE</scope>
</reference>
<feature type="transmembrane region" description="Helical" evidence="1">
    <location>
        <begin position="24"/>
        <end position="47"/>
    </location>
</feature>
<gene>
    <name evidence="2" type="ORF">Tci_913242</name>
</gene>
<feature type="transmembrane region" description="Helical" evidence="1">
    <location>
        <begin position="80"/>
        <end position="99"/>
    </location>
</feature>
<evidence type="ECO:0000313" key="2">
    <source>
        <dbReference type="EMBL" id="GFD41273.1"/>
    </source>
</evidence>
<feature type="non-terminal residue" evidence="2">
    <location>
        <position position="1"/>
    </location>
</feature>
<sequence>KECIQGGIQPWDVRLVSGDAGDKMFLMAVVDMILPLIIVVDTVVVEITGRENSLFVTTVAVVVVVVTIMVKVIIMQNISLLVIAVVAVDVTLVVKLVIFHQRLP</sequence>
<proteinExistence type="predicted"/>
<feature type="transmembrane region" description="Helical" evidence="1">
    <location>
        <begin position="54"/>
        <end position="74"/>
    </location>
</feature>
<keyword evidence="1" id="KW-0812">Transmembrane</keyword>
<keyword evidence="1" id="KW-1133">Transmembrane helix</keyword>